<feature type="region of interest" description="Disordered" evidence="3">
    <location>
        <begin position="1"/>
        <end position="29"/>
    </location>
</feature>
<protein>
    <submittedName>
        <fullName evidence="4">Enoyl-CoA hydratase</fullName>
    </submittedName>
</protein>
<evidence type="ECO:0000256" key="1">
    <source>
        <dbReference type="ARBA" id="ARBA00005254"/>
    </source>
</evidence>
<gene>
    <name evidence="4" type="ORF">SAMN05444336_101225</name>
</gene>
<dbReference type="PANTHER" id="PTHR42964">
    <property type="entry name" value="ENOYL-COA HYDRATASE"/>
    <property type="match status" value="1"/>
</dbReference>
<dbReference type="InterPro" id="IPR001753">
    <property type="entry name" value="Enoyl-CoA_hydra/iso"/>
</dbReference>
<dbReference type="PROSITE" id="PS00166">
    <property type="entry name" value="ENOYL_COA_HYDRATASE"/>
    <property type="match status" value="1"/>
</dbReference>
<dbReference type="Gene3D" id="3.90.226.10">
    <property type="entry name" value="2-enoyl-CoA Hydratase, Chain A, domain 1"/>
    <property type="match status" value="1"/>
</dbReference>
<dbReference type="Proteomes" id="UP000199118">
    <property type="component" value="Unassembled WGS sequence"/>
</dbReference>
<dbReference type="CDD" id="cd06558">
    <property type="entry name" value="crotonase-like"/>
    <property type="match status" value="1"/>
</dbReference>
<dbReference type="InterPro" id="IPR018376">
    <property type="entry name" value="Enoyl-CoA_hyd/isom_CS"/>
</dbReference>
<accession>A0A1H2R5M4</accession>
<dbReference type="InterPro" id="IPR051683">
    <property type="entry name" value="Enoyl-CoA_Hydratase/Isomerase"/>
</dbReference>
<keyword evidence="5" id="KW-1185">Reference proteome</keyword>
<dbReference type="Gene3D" id="1.10.12.10">
    <property type="entry name" value="Lyase 2-enoyl-coa Hydratase, Chain A, domain 2"/>
    <property type="match status" value="1"/>
</dbReference>
<dbReference type="EMBL" id="FNMZ01000001">
    <property type="protein sequence ID" value="SDW13979.1"/>
    <property type="molecule type" value="Genomic_DNA"/>
</dbReference>
<dbReference type="InterPro" id="IPR014748">
    <property type="entry name" value="Enoyl-CoA_hydra_C"/>
</dbReference>
<proteinExistence type="inferred from homology"/>
<dbReference type="InterPro" id="IPR029045">
    <property type="entry name" value="ClpP/crotonase-like_dom_sf"/>
</dbReference>
<evidence type="ECO:0000256" key="2">
    <source>
        <dbReference type="RuleBase" id="RU003707"/>
    </source>
</evidence>
<dbReference type="SUPFAM" id="SSF52096">
    <property type="entry name" value="ClpP/crotonase"/>
    <property type="match status" value="1"/>
</dbReference>
<dbReference type="Pfam" id="PF00378">
    <property type="entry name" value="ECH_1"/>
    <property type="match status" value="1"/>
</dbReference>
<feature type="compositionally biased region" description="Low complexity" evidence="3">
    <location>
        <begin position="1"/>
        <end position="23"/>
    </location>
</feature>
<name>A0A1H2R5M4_9RHOB</name>
<dbReference type="GO" id="GO:0003824">
    <property type="term" value="F:catalytic activity"/>
    <property type="evidence" value="ECO:0007669"/>
    <property type="project" value="InterPro"/>
</dbReference>
<evidence type="ECO:0000256" key="3">
    <source>
        <dbReference type="SAM" id="MobiDB-lite"/>
    </source>
</evidence>
<dbReference type="AlphaFoldDB" id="A0A1H2R5M4"/>
<dbReference type="PANTHER" id="PTHR42964:SF1">
    <property type="entry name" value="POLYKETIDE BIOSYNTHESIS ENOYL-COA HYDRATASE PKSH-RELATED"/>
    <property type="match status" value="1"/>
</dbReference>
<evidence type="ECO:0000313" key="4">
    <source>
        <dbReference type="EMBL" id="SDW13979.1"/>
    </source>
</evidence>
<sequence length="282" mass="29178">MSVSDTPADTPADTAANAAAPADAENRVHVERDGPVAVATLDAPAYRNSMGAPGIRDGLAAAIAAFEADPDQRAFVLTGAGGVFSAGGNLRALREIRDEDAMRARIRGADGLVGTMLKSPKLYLAAVEGPAFGAALGLVSGADYAIASEGAKFCAAQVKVGASPDGGLFWTLPLRIGRAAARRTLLTGEDIGAARAHALGLVDEVVPDGTALEATVKAAHRLARGAPRAQATVKRFFADDLAGRDAVLEWERETAIANFLTADFQEGASAFLEKRRPVFRGE</sequence>
<comment type="similarity">
    <text evidence="1 2">Belongs to the enoyl-CoA hydratase/isomerase family.</text>
</comment>
<dbReference type="OrthoDB" id="7619812at2"/>
<reference evidence="4 5" key="1">
    <citation type="submission" date="2016-10" db="EMBL/GenBank/DDBJ databases">
        <authorList>
            <person name="de Groot N.N."/>
        </authorList>
    </citation>
    <scope>NUCLEOTIDE SEQUENCE [LARGE SCALE GENOMIC DNA]</scope>
    <source>
        <strain evidence="4 5">DSM 17890</strain>
    </source>
</reference>
<dbReference type="RefSeq" id="WP_092679299.1">
    <property type="nucleotide sequence ID" value="NZ_FNMZ01000001.1"/>
</dbReference>
<organism evidence="4 5">
    <name type="scientific">Albimonas donghaensis</name>
    <dbReference type="NCBI Taxonomy" id="356660"/>
    <lineage>
        <taxon>Bacteria</taxon>
        <taxon>Pseudomonadati</taxon>
        <taxon>Pseudomonadota</taxon>
        <taxon>Alphaproteobacteria</taxon>
        <taxon>Rhodobacterales</taxon>
        <taxon>Paracoccaceae</taxon>
        <taxon>Albimonas</taxon>
    </lineage>
</organism>
<dbReference type="STRING" id="356660.SAMN05444336_101225"/>
<evidence type="ECO:0000313" key="5">
    <source>
        <dbReference type="Proteomes" id="UP000199118"/>
    </source>
</evidence>